<evidence type="ECO:0000313" key="2">
    <source>
        <dbReference type="Proteomes" id="UP000250299"/>
    </source>
</evidence>
<gene>
    <name evidence="1" type="ORF">DKY63_31175</name>
</gene>
<dbReference type="AlphaFoldDB" id="A0A2Z4RSG8"/>
<sequence>MTDPLFGDAVLSPRLLNNASRAIDGKSTLSCLLSFFSLIEASVLYERLWYLPFADTGGKSVSDSAMWEFLHGAGVLNLSPEDRWAEGKPLREKVENEWREKIQMICRVPSYAHASREQVLSSAFYYAFHGAAFVDSLYEQSQRSNLFFTQQRLNDWQRYASGSDFDQAREDANDGNDGGRYTDWENMAKIMARAAMVNELKADYVGDAVESPIVLMSNSIAHNNVAARLYRFVSEKFDKDTRGLIADGYNSAMAIPPIVALVLDRSDGSATSIYAQILSLREEFASFRTKYREYQNVLKNPANLSLDELESLKKHHMHEVIGALNKISSKRIDSAIIAEILGVEISGQSKDGAFELDISPKLSIGELLKLAARQIHLSRIKGRASILFDTYHKAKAIRGYHKLVQRRLGVTISEDELKNYKKYSTIVEGISRVKRD</sequence>
<dbReference type="RefSeq" id="WP_110967652.1">
    <property type="nucleotide sequence ID" value="NZ_CP029693.1"/>
</dbReference>
<name>A0A2Z4RSG8_PSEPU</name>
<accession>A0A2Z4RSG8</accession>
<dbReference type="Proteomes" id="UP000250299">
    <property type="component" value="Chromosome"/>
</dbReference>
<reference evidence="1 2" key="1">
    <citation type="submission" date="2018-05" db="EMBL/GenBank/DDBJ databases">
        <title>Whole genome sequence of Pseudomonas putida JBC17.</title>
        <authorList>
            <person name="Lee Y.H."/>
            <person name="David K."/>
        </authorList>
    </citation>
    <scope>NUCLEOTIDE SEQUENCE [LARGE SCALE GENOMIC DNA]</scope>
    <source>
        <strain evidence="1 2">JBC17</strain>
    </source>
</reference>
<evidence type="ECO:0000313" key="1">
    <source>
        <dbReference type="EMBL" id="AWY44133.1"/>
    </source>
</evidence>
<dbReference type="EMBL" id="CP029693">
    <property type="protein sequence ID" value="AWY44133.1"/>
    <property type="molecule type" value="Genomic_DNA"/>
</dbReference>
<proteinExistence type="predicted"/>
<organism evidence="1 2">
    <name type="scientific">Pseudomonas putida</name>
    <name type="common">Arthrobacter siderocapsulatus</name>
    <dbReference type="NCBI Taxonomy" id="303"/>
    <lineage>
        <taxon>Bacteria</taxon>
        <taxon>Pseudomonadati</taxon>
        <taxon>Pseudomonadota</taxon>
        <taxon>Gammaproteobacteria</taxon>
        <taxon>Pseudomonadales</taxon>
        <taxon>Pseudomonadaceae</taxon>
        <taxon>Pseudomonas</taxon>
    </lineage>
</organism>
<protein>
    <submittedName>
        <fullName evidence="1">Uncharacterized protein</fullName>
    </submittedName>
</protein>